<accession>A0A8J3M5V0</accession>
<dbReference type="InterPro" id="IPR025444">
    <property type="entry name" value="Monooxy_af470"/>
</dbReference>
<dbReference type="RefSeq" id="WP_191283945.1">
    <property type="nucleotide sequence ID" value="NZ_BNAI01000007.1"/>
</dbReference>
<name>A0A8J3M5V0_9MICO</name>
<comment type="caution">
    <text evidence="1">The sequence shown here is derived from an EMBL/GenBank/DDBJ whole genome shotgun (WGS) entry which is preliminary data.</text>
</comment>
<evidence type="ECO:0000313" key="1">
    <source>
        <dbReference type="EMBL" id="GHF23473.1"/>
    </source>
</evidence>
<protein>
    <submittedName>
        <fullName evidence="1">Transcriptional regulator</fullName>
    </submittedName>
</protein>
<reference evidence="1" key="2">
    <citation type="submission" date="2020-09" db="EMBL/GenBank/DDBJ databases">
        <authorList>
            <person name="Sun Q."/>
            <person name="Zhou Y."/>
        </authorList>
    </citation>
    <scope>NUCLEOTIDE SEQUENCE</scope>
    <source>
        <strain evidence="1">CGMCC 1.16548</strain>
    </source>
</reference>
<dbReference type="Proteomes" id="UP000617531">
    <property type="component" value="Unassembled WGS sequence"/>
</dbReference>
<dbReference type="AlphaFoldDB" id="A0A8J3M5V0"/>
<keyword evidence="2" id="KW-1185">Reference proteome</keyword>
<dbReference type="Pfam" id="PF13826">
    <property type="entry name" value="Monooxy_af470-like"/>
    <property type="match status" value="1"/>
</dbReference>
<dbReference type="EMBL" id="BNAI01000007">
    <property type="protein sequence ID" value="GHF23473.1"/>
    <property type="molecule type" value="Genomic_DNA"/>
</dbReference>
<organism evidence="1 2">
    <name type="scientific">Pseudolysinimonas yzui</name>
    <dbReference type="NCBI Taxonomy" id="2708254"/>
    <lineage>
        <taxon>Bacteria</taxon>
        <taxon>Bacillati</taxon>
        <taxon>Actinomycetota</taxon>
        <taxon>Actinomycetes</taxon>
        <taxon>Micrococcales</taxon>
        <taxon>Microbacteriaceae</taxon>
        <taxon>Pseudolysinimonas</taxon>
    </lineage>
</organism>
<evidence type="ECO:0000313" key="2">
    <source>
        <dbReference type="Proteomes" id="UP000617531"/>
    </source>
</evidence>
<proteinExistence type="predicted"/>
<reference evidence="1" key="1">
    <citation type="journal article" date="2014" name="Int. J. Syst. Evol. Microbiol.">
        <title>Complete genome sequence of Corynebacterium casei LMG S-19264T (=DSM 44701T), isolated from a smear-ripened cheese.</title>
        <authorList>
            <consortium name="US DOE Joint Genome Institute (JGI-PGF)"/>
            <person name="Walter F."/>
            <person name="Albersmeier A."/>
            <person name="Kalinowski J."/>
            <person name="Ruckert C."/>
        </authorList>
    </citation>
    <scope>NUCLEOTIDE SEQUENCE</scope>
    <source>
        <strain evidence="1">CGMCC 1.16548</strain>
    </source>
</reference>
<sequence>MTNLPTGRFTAHTDEPFVVFLIGMRVNRFRALRTWSTVAKAMPPMMESLMTHPESGLLGAETFFRLWPLTTITVSYWRSFEHLERFARATDEPHLEAWRNFNRLVGSDGTVGVWHETYPVPAGGFETIYANMPAFGLGKATSRVPAVGRRETARQRLDG</sequence>
<gene>
    <name evidence="1" type="ORF">GCM10011600_25740</name>
</gene>